<evidence type="ECO:0000256" key="2">
    <source>
        <dbReference type="ARBA" id="ARBA00022695"/>
    </source>
</evidence>
<keyword evidence="2 5" id="KW-0548">Nucleotidyltransferase</keyword>
<dbReference type="NCBIfam" id="TIGR03135">
    <property type="entry name" value="malonate_mdcG"/>
    <property type="match status" value="1"/>
</dbReference>
<dbReference type="Pfam" id="PF10620">
    <property type="entry name" value="MdcG"/>
    <property type="match status" value="1"/>
</dbReference>
<feature type="domain" description="Phosphoribosyl-dephospho-CoA transferase MdcG N-terminal" evidence="4">
    <location>
        <begin position="6"/>
        <end position="81"/>
    </location>
</feature>
<reference evidence="5 6" key="1">
    <citation type="submission" date="2020-07" db="EMBL/GenBank/DDBJ databases">
        <title>Genomic Encyclopedia of Archaeal and Bacterial Type Strains, Phase II (KMG-II): from individual species to whole genera.</title>
        <authorList>
            <person name="Goeker M."/>
        </authorList>
    </citation>
    <scope>NUCLEOTIDE SEQUENCE [LARGE SCALE GENOMIC DNA]</scope>
    <source>
        <strain evidence="5 6">DSM 21226</strain>
    </source>
</reference>
<evidence type="ECO:0000259" key="4">
    <source>
        <dbReference type="Pfam" id="PF20866"/>
    </source>
</evidence>
<proteinExistence type="predicted"/>
<dbReference type="InterPro" id="IPR017557">
    <property type="entry name" value="Holo-ACP_synthase"/>
</dbReference>
<organism evidence="5 6">
    <name type="scientific">Sphaerotilus montanus</name>
    <dbReference type="NCBI Taxonomy" id="522889"/>
    <lineage>
        <taxon>Bacteria</taxon>
        <taxon>Pseudomonadati</taxon>
        <taxon>Pseudomonadota</taxon>
        <taxon>Betaproteobacteria</taxon>
        <taxon>Burkholderiales</taxon>
        <taxon>Sphaerotilaceae</taxon>
        <taxon>Sphaerotilus</taxon>
    </lineage>
</organism>
<dbReference type="InterPro" id="IPR049180">
    <property type="entry name" value="MdcG_C"/>
</dbReference>
<dbReference type="Proteomes" id="UP000518288">
    <property type="component" value="Unassembled WGS sequence"/>
</dbReference>
<evidence type="ECO:0000259" key="3">
    <source>
        <dbReference type="Pfam" id="PF10620"/>
    </source>
</evidence>
<dbReference type="InterPro" id="IPR048903">
    <property type="entry name" value="MdcG_N"/>
</dbReference>
<keyword evidence="6" id="KW-1185">Reference proteome</keyword>
<protein>
    <submittedName>
        <fullName evidence="5">Phosphoribosyl-dephospho-CoA transferase</fullName>
        <ecNumber evidence="5">2.7.7.66</ecNumber>
    </submittedName>
</protein>
<keyword evidence="1 5" id="KW-0808">Transferase</keyword>
<dbReference type="RefSeq" id="WP_179634228.1">
    <property type="nucleotide sequence ID" value="NZ_JACCFH010000001.1"/>
</dbReference>
<feature type="domain" description="Phosphoribosyl-dephospho-CoA transferase MdcG C-terminal" evidence="3">
    <location>
        <begin position="96"/>
        <end position="209"/>
    </location>
</feature>
<accession>A0A7Y9UCD9</accession>
<dbReference type="EMBL" id="JACCFH010000001">
    <property type="protein sequence ID" value="NYG33464.1"/>
    <property type="molecule type" value="Genomic_DNA"/>
</dbReference>
<dbReference type="AlphaFoldDB" id="A0A7Y9UCD9"/>
<sequence length="219" mass="23816">MGSDLQRHQLVRLTPEGWAGVQSIDREPIAQAALAHWAAHDLPLVVTRQRVDDGEQVALGLPAPTCWGRLRLALSVPAAALRHPHGFPEPTAITPLLAPPVRAAWTTLADRLAALGVAPQVYGSHGWQAITGLAYLREGSDLDLWLPVRDAAQADAAAALLDDADWRGPRLDGEIGLPDGAAVAWREWRQWRAGQADAVLVKHRTGVRLERGSQWLIRN</sequence>
<evidence type="ECO:0000313" key="6">
    <source>
        <dbReference type="Proteomes" id="UP000518288"/>
    </source>
</evidence>
<evidence type="ECO:0000256" key="1">
    <source>
        <dbReference type="ARBA" id="ARBA00022679"/>
    </source>
</evidence>
<dbReference type="EC" id="2.7.7.66" evidence="5"/>
<gene>
    <name evidence="5" type="ORF">BDD16_002450</name>
</gene>
<evidence type="ECO:0000313" key="5">
    <source>
        <dbReference type="EMBL" id="NYG33464.1"/>
    </source>
</evidence>
<comment type="caution">
    <text evidence="5">The sequence shown here is derived from an EMBL/GenBank/DDBJ whole genome shotgun (WGS) entry which is preliminary data.</text>
</comment>
<dbReference type="GO" id="GO:0016779">
    <property type="term" value="F:nucleotidyltransferase activity"/>
    <property type="evidence" value="ECO:0007669"/>
    <property type="project" value="UniProtKB-KW"/>
</dbReference>
<name>A0A7Y9UCD9_9BURK</name>
<dbReference type="Pfam" id="PF20866">
    <property type="entry name" value="MdcG_N"/>
    <property type="match status" value="1"/>
</dbReference>